<reference evidence="1 2" key="1">
    <citation type="submission" date="2020-01" db="EMBL/GenBank/DDBJ databases">
        <title>Bacteria diversity of Porities sp.</title>
        <authorList>
            <person name="Wang G."/>
        </authorList>
    </citation>
    <scope>NUCLEOTIDE SEQUENCE [LARGE SCALE GENOMIC DNA]</scope>
    <source>
        <strain evidence="1 2">R33</strain>
    </source>
</reference>
<dbReference type="Proteomes" id="UP000475249">
    <property type="component" value="Unassembled WGS sequence"/>
</dbReference>
<comment type="caution">
    <text evidence="1">The sequence shown here is derived from an EMBL/GenBank/DDBJ whole genome shotgun (WGS) entry which is preliminary data.</text>
</comment>
<evidence type="ECO:0000313" key="1">
    <source>
        <dbReference type="EMBL" id="NAS12410.1"/>
    </source>
</evidence>
<protein>
    <submittedName>
        <fullName evidence="1">Uncharacterized protein</fullName>
    </submittedName>
</protein>
<dbReference type="RefSeq" id="WP_161435458.1">
    <property type="nucleotide sequence ID" value="NZ_WXYO01000005.1"/>
</dbReference>
<dbReference type="AlphaFoldDB" id="A0A6L9ECE6"/>
<gene>
    <name evidence="1" type="ORF">GTQ38_10390</name>
</gene>
<sequence length="239" mass="27914">MGHKPTYNKSWNAVYHYLEDPGNLEKHRQFYNCVEPLIKHWLLRLGIKTDLEGHAKSIFSDLFVKELKRYRSGKLLPVNCTAQVTSYYYPVIRNLCIDYVNVLNSRIPLSYDTTPPEPEAIPGVFDSLWGEHKNTVLLEMNRSVSDYIEYSNYEPLKKEFLRKRFIQGKKILDILNGVDKREFEAQRKWICRQGKKIASLIANKILPAIIDCYRLPINRHIDPKIIEKHLLGAQTKAVV</sequence>
<accession>A0A6L9ECE6</accession>
<proteinExistence type="predicted"/>
<name>A0A6L9ECE6_9FLAO</name>
<organism evidence="1 2">
    <name type="scientific">Poritiphilus flavus</name>
    <dbReference type="NCBI Taxonomy" id="2697053"/>
    <lineage>
        <taxon>Bacteria</taxon>
        <taxon>Pseudomonadati</taxon>
        <taxon>Bacteroidota</taxon>
        <taxon>Flavobacteriia</taxon>
        <taxon>Flavobacteriales</taxon>
        <taxon>Flavobacteriaceae</taxon>
        <taxon>Poritiphilus</taxon>
    </lineage>
</organism>
<keyword evidence="2" id="KW-1185">Reference proteome</keyword>
<evidence type="ECO:0000313" key="2">
    <source>
        <dbReference type="Proteomes" id="UP000475249"/>
    </source>
</evidence>
<dbReference type="EMBL" id="WXYO01000005">
    <property type="protein sequence ID" value="NAS12410.1"/>
    <property type="molecule type" value="Genomic_DNA"/>
</dbReference>